<comment type="function">
    <text evidence="1">Catalyzes the last step of tRNA splicing, the transfer of the splice junction 2'-phosphate from ligated tRNA to NAD to produce ADP-ribose 1''-2'' cyclic phosphate.</text>
</comment>
<evidence type="ECO:0000256" key="2">
    <source>
        <dbReference type="ARBA" id="ARBA00009836"/>
    </source>
</evidence>
<keyword evidence="8" id="KW-1185">Reference proteome</keyword>
<proteinExistence type="inferred from homology"/>
<dbReference type="PANTHER" id="PTHR12684:SF2">
    <property type="entry name" value="TRNA 2'-PHOSPHOTRANSFERASE 1"/>
    <property type="match status" value="1"/>
</dbReference>
<dbReference type="Gene3D" id="3.20.170.30">
    <property type="match status" value="1"/>
</dbReference>
<evidence type="ECO:0000256" key="4">
    <source>
        <dbReference type="ARBA" id="ARBA00022679"/>
    </source>
</evidence>
<evidence type="ECO:0000313" key="7">
    <source>
        <dbReference type="EMBL" id="GAX84872.1"/>
    </source>
</evidence>
<dbReference type="STRING" id="1157962.A0A250XPL6"/>
<comment type="similarity">
    <text evidence="2">Belongs to the KptA/TPT1 family.</text>
</comment>
<evidence type="ECO:0000256" key="6">
    <source>
        <dbReference type="ARBA" id="ARBA00047949"/>
    </source>
</evidence>
<dbReference type="SUPFAM" id="SSF56399">
    <property type="entry name" value="ADP-ribosylation"/>
    <property type="match status" value="1"/>
</dbReference>
<dbReference type="Proteomes" id="UP000232323">
    <property type="component" value="Unassembled WGS sequence"/>
</dbReference>
<evidence type="ECO:0000313" key="8">
    <source>
        <dbReference type="Proteomes" id="UP000232323"/>
    </source>
</evidence>
<dbReference type="InterPro" id="IPR042080">
    <property type="entry name" value="RNA_2'-PTrans_N"/>
</dbReference>
<evidence type="ECO:0000256" key="5">
    <source>
        <dbReference type="ARBA" id="ARBA00023027"/>
    </source>
</evidence>
<reference evidence="7 8" key="1">
    <citation type="submission" date="2017-08" db="EMBL/GenBank/DDBJ databases">
        <title>Acidophilic green algal genome provides insights into adaptation to an acidic environment.</title>
        <authorList>
            <person name="Hirooka S."/>
            <person name="Hirose Y."/>
            <person name="Kanesaki Y."/>
            <person name="Higuchi S."/>
            <person name="Fujiwara T."/>
            <person name="Onuma R."/>
            <person name="Era A."/>
            <person name="Ohbayashi R."/>
            <person name="Uzuka A."/>
            <person name="Nozaki H."/>
            <person name="Yoshikawa H."/>
            <person name="Miyagishima S.Y."/>
        </authorList>
    </citation>
    <scope>NUCLEOTIDE SEQUENCE [LARGE SCALE GENOMIC DNA]</scope>
    <source>
        <strain evidence="7 8">NIES-2499</strain>
    </source>
</reference>
<keyword evidence="4" id="KW-0808">Transferase</keyword>
<dbReference type="EC" id="2.7.1.160" evidence="3"/>
<dbReference type="OrthoDB" id="419694at2759"/>
<keyword evidence="5" id="KW-0520">NAD</keyword>
<protein>
    <recommendedName>
        <fullName evidence="3">2'-phosphotransferase</fullName>
        <ecNumber evidence="3">2.7.1.160</ecNumber>
    </recommendedName>
</protein>
<sequence>MVTEQCIMIDRAPMESTRSKRGRVDDPLIRISKEMSRVLRHHPPPGGMDAQGWVALSILIKHLKSRPTEAQVRQVVESNDKKRYVIDDSSEPPRIRATQGHSVQLEDPILQPVLDHSQLNLAIHVTSKEGWEAIQACGELRAMARTHIHFATEPEQLRGNKWVAVALRLDLQAALASGHAFGLSSNGVLLCEGPLPVRFVAELLPEDVNGLPEQWRQKLVSQLLTHNKQ</sequence>
<comment type="caution">
    <text evidence="7">The sequence shown here is derived from an EMBL/GenBank/DDBJ whole genome shotgun (WGS) entry which is preliminary data.</text>
</comment>
<organism evidence="7 8">
    <name type="scientific">Chlamydomonas eustigma</name>
    <dbReference type="NCBI Taxonomy" id="1157962"/>
    <lineage>
        <taxon>Eukaryota</taxon>
        <taxon>Viridiplantae</taxon>
        <taxon>Chlorophyta</taxon>
        <taxon>core chlorophytes</taxon>
        <taxon>Chlorophyceae</taxon>
        <taxon>CS clade</taxon>
        <taxon>Chlamydomonadales</taxon>
        <taxon>Chlamydomonadaceae</taxon>
        <taxon>Chlamydomonas</taxon>
    </lineage>
</organism>
<dbReference type="Pfam" id="PF01885">
    <property type="entry name" value="PTS_2-RNA"/>
    <property type="match status" value="1"/>
</dbReference>
<accession>A0A250XPL6</accession>
<dbReference type="GO" id="GO:0006388">
    <property type="term" value="P:tRNA splicing, via endonucleolytic cleavage and ligation"/>
    <property type="evidence" value="ECO:0007669"/>
    <property type="project" value="TreeGrafter"/>
</dbReference>
<dbReference type="PANTHER" id="PTHR12684">
    <property type="entry name" value="PUTATIVE PHOSPHOTRANSFERASE"/>
    <property type="match status" value="1"/>
</dbReference>
<comment type="catalytic activity">
    <reaction evidence="6">
        <text>2'-phospho-[ligated tRNA] + NAD(+) = mature tRNA + ADP-alpha-D-ribose 1'',2''-cyclic phosphate + nicotinamide</text>
        <dbReference type="Rhea" id="RHEA:23324"/>
        <dbReference type="Rhea" id="RHEA-COMP:11106"/>
        <dbReference type="Rhea" id="RHEA-COMP:11107"/>
        <dbReference type="ChEBI" id="CHEBI:17154"/>
        <dbReference type="ChEBI" id="CHEBI:57540"/>
        <dbReference type="ChEBI" id="CHEBI:76596"/>
        <dbReference type="ChEBI" id="CHEBI:82883"/>
        <dbReference type="ChEBI" id="CHEBI:85027"/>
        <dbReference type="EC" id="2.7.1.160"/>
    </reaction>
</comment>
<dbReference type="InterPro" id="IPR002745">
    <property type="entry name" value="Ptrans_KptA/Tpt1"/>
</dbReference>
<evidence type="ECO:0000256" key="3">
    <source>
        <dbReference type="ARBA" id="ARBA00012007"/>
    </source>
</evidence>
<gene>
    <name evidence="7" type="ORF">CEUSTIGMA_g12293.t1</name>
</gene>
<dbReference type="GO" id="GO:0000215">
    <property type="term" value="F:tRNA 2'-phosphotransferase activity"/>
    <property type="evidence" value="ECO:0007669"/>
    <property type="project" value="UniProtKB-EC"/>
</dbReference>
<dbReference type="Gene3D" id="1.10.10.970">
    <property type="entry name" value="RNA 2'-phosphotransferase, Tpt1/KptA family, N-terminal domain"/>
    <property type="match status" value="1"/>
</dbReference>
<dbReference type="InterPro" id="IPR042081">
    <property type="entry name" value="RNA_2'-PTrans_C"/>
</dbReference>
<name>A0A250XPL6_9CHLO</name>
<dbReference type="AlphaFoldDB" id="A0A250XPL6"/>
<dbReference type="EMBL" id="BEGY01000138">
    <property type="protein sequence ID" value="GAX84872.1"/>
    <property type="molecule type" value="Genomic_DNA"/>
</dbReference>
<evidence type="ECO:0000256" key="1">
    <source>
        <dbReference type="ARBA" id="ARBA00003343"/>
    </source>
</evidence>